<sequence length="31" mass="3625">MFVKWTTTKSGKRIHASWYGKKAFPILVDDI</sequence>
<proteinExistence type="predicted"/>
<dbReference type="Proteomes" id="UP000015527">
    <property type="component" value="Unassembled WGS sequence"/>
</dbReference>
<comment type="caution">
    <text evidence="1">The sequence shown here is derived from an EMBL/GenBank/DDBJ whole genome shotgun (WGS) entry which is preliminary data.</text>
</comment>
<evidence type="ECO:0000313" key="2">
    <source>
        <dbReference type="Proteomes" id="UP000015527"/>
    </source>
</evidence>
<accession>T0H9I2</accession>
<evidence type="ECO:0000313" key="1">
    <source>
        <dbReference type="EMBL" id="EQB09677.1"/>
    </source>
</evidence>
<gene>
    <name evidence="1" type="ORF">L284_18875</name>
</gene>
<protein>
    <submittedName>
        <fullName evidence="1">Uncharacterized protein</fullName>
    </submittedName>
</protein>
<organism evidence="1 2">
    <name type="scientific">Novosphingobium lindaniclasticum LE124</name>
    <dbReference type="NCBI Taxonomy" id="1096930"/>
    <lineage>
        <taxon>Bacteria</taxon>
        <taxon>Pseudomonadati</taxon>
        <taxon>Pseudomonadota</taxon>
        <taxon>Alphaproteobacteria</taxon>
        <taxon>Sphingomonadales</taxon>
        <taxon>Sphingomonadaceae</taxon>
        <taxon>Novosphingobium</taxon>
    </lineage>
</organism>
<keyword evidence="2" id="KW-1185">Reference proteome</keyword>
<dbReference type="AlphaFoldDB" id="T0H9I2"/>
<reference evidence="1 2" key="1">
    <citation type="journal article" date="2013" name="Genome Announc.">
        <title>Genome Sequence of Novosphingobium lindaniclasticum LE124T, Isolated from a Hexachlorocyclohexane Dumpsite.</title>
        <authorList>
            <person name="Saxena A."/>
            <person name="Nayyar N."/>
            <person name="Sangwan N."/>
            <person name="Kumari R."/>
            <person name="Khurana J.P."/>
            <person name="Lal R."/>
        </authorList>
    </citation>
    <scope>NUCLEOTIDE SEQUENCE [LARGE SCALE GENOMIC DNA]</scope>
    <source>
        <strain evidence="1 2">LE124</strain>
    </source>
</reference>
<dbReference type="EMBL" id="ATHL01000127">
    <property type="protein sequence ID" value="EQB09677.1"/>
    <property type="molecule type" value="Genomic_DNA"/>
</dbReference>
<dbReference type="PATRIC" id="fig|1096930.3.peg.3727"/>
<name>T0H9I2_9SPHN</name>